<name>A0ABS8Q596_9BURK</name>
<evidence type="ECO:0000259" key="3">
    <source>
        <dbReference type="Pfam" id="PF00817"/>
    </source>
</evidence>
<dbReference type="InterPro" id="IPR050356">
    <property type="entry name" value="SulA_CellDiv_inhibitor"/>
</dbReference>
<feature type="compositionally biased region" description="Low complexity" evidence="2">
    <location>
        <begin position="162"/>
        <end position="174"/>
    </location>
</feature>
<feature type="domain" description="UmuC" evidence="3">
    <location>
        <begin position="28"/>
        <end position="145"/>
    </location>
</feature>
<keyword evidence="1" id="KW-0227">DNA damage</keyword>
<evidence type="ECO:0000313" key="5">
    <source>
        <dbReference type="Proteomes" id="UP001179361"/>
    </source>
</evidence>
<gene>
    <name evidence="4" type="ORF">LQ564_05565</name>
</gene>
<organism evidence="4 5">
    <name type="scientific">Massilia phyllostachyos</name>
    <dbReference type="NCBI Taxonomy" id="2898585"/>
    <lineage>
        <taxon>Bacteria</taxon>
        <taxon>Pseudomonadati</taxon>
        <taxon>Pseudomonadota</taxon>
        <taxon>Betaproteobacteria</taxon>
        <taxon>Burkholderiales</taxon>
        <taxon>Oxalobacteraceae</taxon>
        <taxon>Telluria group</taxon>
        <taxon>Massilia</taxon>
    </lineage>
</organism>
<feature type="region of interest" description="Disordered" evidence="2">
    <location>
        <begin position="155"/>
        <end position="187"/>
    </location>
</feature>
<dbReference type="PANTHER" id="PTHR35369:SF2">
    <property type="entry name" value="BLR3025 PROTEIN"/>
    <property type="match status" value="1"/>
</dbReference>
<dbReference type="PANTHER" id="PTHR35369">
    <property type="entry name" value="BLR3025 PROTEIN-RELATED"/>
    <property type="match status" value="1"/>
</dbReference>
<evidence type="ECO:0000256" key="2">
    <source>
        <dbReference type="SAM" id="MobiDB-lite"/>
    </source>
</evidence>
<dbReference type="RefSeq" id="WP_231057077.1">
    <property type="nucleotide sequence ID" value="NZ_JAJNOC010000001.1"/>
</dbReference>
<dbReference type="Proteomes" id="UP001179361">
    <property type="component" value="Unassembled WGS sequence"/>
</dbReference>
<protein>
    <submittedName>
        <fullName evidence="4">DNA polymerase Y family protein</fullName>
    </submittedName>
</protein>
<evidence type="ECO:0000313" key="4">
    <source>
        <dbReference type="EMBL" id="MCD2515780.1"/>
    </source>
</evidence>
<accession>A0ABS8Q596</accession>
<reference evidence="4" key="1">
    <citation type="submission" date="2021-11" db="EMBL/GenBank/DDBJ databases">
        <title>The complete genome of Massilia sp sp. G4R7.</title>
        <authorList>
            <person name="Liu L."/>
            <person name="Yue J."/>
            <person name="Yuan J."/>
            <person name="Yang F."/>
            <person name="Li L."/>
        </authorList>
    </citation>
    <scope>NUCLEOTIDE SEQUENCE</scope>
    <source>
        <strain evidence="4">G4R7</strain>
    </source>
</reference>
<dbReference type="Pfam" id="PF00817">
    <property type="entry name" value="IMS"/>
    <property type="match status" value="1"/>
</dbReference>
<proteinExistence type="predicted"/>
<dbReference type="InterPro" id="IPR043502">
    <property type="entry name" value="DNA/RNA_pol_sf"/>
</dbReference>
<comment type="caution">
    <text evidence="4">The sequence shown here is derived from an EMBL/GenBank/DDBJ whole genome shotgun (WGS) entry which is preliminary data.</text>
</comment>
<dbReference type="CDD" id="cd03468">
    <property type="entry name" value="PolY_like"/>
    <property type="match status" value="1"/>
</dbReference>
<sequence length="534" mass="58996">MRLWIGLSLSQLPLEVFSPSWCSDPGSVVLEQERVVALSAAARAAGVQRGMRRGGVLMLMPEARLYERDPAREAEALDAVALAMLQYTPQVTLAEEATLLMDIGASLRLFGGIRALCARVQSSLRALGFTGAVSCAPTARGAWLLARHGGHRAGHGAGRSGADGASGVSDASGDANGGGGGARASGRIRVPGRSLRMASLERRLDRLPVALLPPARLYMSWFEGLGCERLGDLRRLPRPGLQRRCGRELLDMLDAAYGLCPELFDWVAPPEHFRARLELFDRIEQADLLLAGARHLVLQLVGWLCARQFAVERITLLMEHERGRVAMPPTPLELALSEPTWRDEHLLRLLRERLAKQELPAPVIGLALEALQVRAMAPPTESLFPEPGGTEEDRMRMLELLVARLGPDNVLQALPQADYRPEVANEWVPVQQKVRPSERAARLPQDVASLPRPSWLLAKPIALLMRNHRPFYGSPLKVASTPERIEAGWWSDTQTRDYFIAEGMDHTLYWIYRERIIGAGVDAEPRWYLHGLFG</sequence>
<evidence type="ECO:0000256" key="1">
    <source>
        <dbReference type="ARBA" id="ARBA00022763"/>
    </source>
</evidence>
<dbReference type="EMBL" id="JAJNOC010000001">
    <property type="protein sequence ID" value="MCD2515780.1"/>
    <property type="molecule type" value="Genomic_DNA"/>
</dbReference>
<dbReference type="SUPFAM" id="SSF56672">
    <property type="entry name" value="DNA/RNA polymerases"/>
    <property type="match status" value="1"/>
</dbReference>
<dbReference type="InterPro" id="IPR001126">
    <property type="entry name" value="UmuC"/>
</dbReference>
<keyword evidence="5" id="KW-1185">Reference proteome</keyword>